<protein>
    <submittedName>
        <fullName evidence="1">Uncharacterized protein</fullName>
    </submittedName>
</protein>
<comment type="caution">
    <text evidence="1">The sequence shown here is derived from an EMBL/GenBank/DDBJ whole genome shotgun (WGS) entry which is preliminary data.</text>
</comment>
<accession>A0A5A7NUI3</accession>
<name>A0A5A7NUI3_9MICC</name>
<evidence type="ECO:0000313" key="2">
    <source>
        <dbReference type="Proteomes" id="UP000325307"/>
    </source>
</evidence>
<dbReference type="Proteomes" id="UP000325307">
    <property type="component" value="Unassembled WGS sequence"/>
</dbReference>
<keyword evidence="2" id="KW-1185">Reference proteome</keyword>
<reference evidence="1 2" key="1">
    <citation type="submission" date="2019-09" db="EMBL/GenBank/DDBJ databases">
        <title>Arthrobacter zafarii sp. nov., a moderately thermotolerant and halotolerant actinobacterium isolated from Cholistan desert soil of Pakistan.</title>
        <authorList>
            <person name="Amin A."/>
            <person name="Ahmed I."/>
            <person name="Khalid N."/>
            <person name="Schumann P."/>
            <person name="Busse H.J."/>
            <person name="Khan I.U."/>
            <person name="Li S."/>
            <person name="Li W.J."/>
        </authorList>
    </citation>
    <scope>NUCLEOTIDE SEQUENCE [LARGE SCALE GENOMIC DNA]</scope>
    <source>
        <strain evidence="1 2">NCCP-1664</strain>
    </source>
</reference>
<evidence type="ECO:0000313" key="1">
    <source>
        <dbReference type="EMBL" id="GER23488.1"/>
    </source>
</evidence>
<gene>
    <name evidence="1" type="ORF">NCCP1664_19840</name>
</gene>
<dbReference type="EMBL" id="BKDJ01000009">
    <property type="protein sequence ID" value="GER23488.1"/>
    <property type="molecule type" value="Genomic_DNA"/>
</dbReference>
<proteinExistence type="predicted"/>
<organism evidence="1 2">
    <name type="scientific">Zafaria cholistanensis</name>
    <dbReference type="NCBI Taxonomy" id="1682741"/>
    <lineage>
        <taxon>Bacteria</taxon>
        <taxon>Bacillati</taxon>
        <taxon>Actinomycetota</taxon>
        <taxon>Actinomycetes</taxon>
        <taxon>Micrococcales</taxon>
        <taxon>Micrococcaceae</taxon>
        <taxon>Zafaria</taxon>
    </lineage>
</organism>
<dbReference type="AlphaFoldDB" id="A0A5A7NUI3"/>
<sequence>MPGRACRTVVTPGAAAAHEEERLKSLRWLIEAVNTTAALAVMAGPAAGPGAGAHAARAVR</sequence>